<keyword evidence="17" id="KW-1185">Reference proteome</keyword>
<dbReference type="EC" id="2.3.2.6" evidence="10 15"/>
<comment type="subcellular location">
    <subcellularLocation>
        <location evidence="1 15">Cytoplasm</location>
    </subcellularLocation>
</comment>
<comment type="catalytic activity">
    <reaction evidence="7 15">
        <text>N-terminal L-lysyl-[protein] + L-leucyl-tRNA(Leu) = N-terminal L-leucyl-L-lysyl-[protein] + tRNA(Leu) + H(+)</text>
        <dbReference type="Rhea" id="RHEA:12340"/>
        <dbReference type="Rhea" id="RHEA-COMP:9613"/>
        <dbReference type="Rhea" id="RHEA-COMP:9622"/>
        <dbReference type="Rhea" id="RHEA-COMP:12670"/>
        <dbReference type="Rhea" id="RHEA-COMP:12671"/>
        <dbReference type="ChEBI" id="CHEBI:15378"/>
        <dbReference type="ChEBI" id="CHEBI:65249"/>
        <dbReference type="ChEBI" id="CHEBI:78442"/>
        <dbReference type="ChEBI" id="CHEBI:78494"/>
        <dbReference type="ChEBI" id="CHEBI:133043"/>
        <dbReference type="EC" id="2.3.2.6"/>
    </reaction>
</comment>
<protein>
    <recommendedName>
        <fullName evidence="11 15">Leucyl/phenylalanyl-tRNA--protein transferase</fullName>
        <ecNumber evidence="10 15">2.3.2.6</ecNumber>
    </recommendedName>
    <alternativeName>
        <fullName evidence="12 15">L/F-transferase</fullName>
    </alternativeName>
    <alternativeName>
        <fullName evidence="13 15">Leucyltransferase</fullName>
    </alternativeName>
    <alternativeName>
        <fullName evidence="14 15">Phenyalanyltransferase</fullName>
    </alternativeName>
</protein>
<comment type="function">
    <text evidence="8 15">Functions in the N-end rule pathway of protein degradation where it conjugates Leu, Phe and, less efficiently, Met from aminoacyl-tRNAs to the N-termini of proteins containing an N-terminal arginine or lysine.</text>
</comment>
<keyword evidence="2 15" id="KW-0963">Cytoplasm</keyword>
<dbReference type="GO" id="GO:0008914">
    <property type="term" value="F:leucyl-tRNA--protein transferase activity"/>
    <property type="evidence" value="ECO:0007669"/>
    <property type="project" value="UniProtKB-UniRule"/>
</dbReference>
<dbReference type="NCBIfam" id="TIGR00667">
    <property type="entry name" value="aat"/>
    <property type="match status" value="1"/>
</dbReference>
<name>A0A7K1KQG4_9BACT</name>
<dbReference type="GO" id="GO:0005737">
    <property type="term" value="C:cytoplasm"/>
    <property type="evidence" value="ECO:0007669"/>
    <property type="project" value="UniProtKB-SubCell"/>
</dbReference>
<evidence type="ECO:0000313" key="16">
    <source>
        <dbReference type="EMBL" id="MUM78338.1"/>
    </source>
</evidence>
<dbReference type="InterPro" id="IPR042221">
    <property type="entry name" value="Leu/Phe-tRNA_Trfase_N"/>
</dbReference>
<dbReference type="Proteomes" id="UP000461162">
    <property type="component" value="Unassembled WGS sequence"/>
</dbReference>
<evidence type="ECO:0000256" key="14">
    <source>
        <dbReference type="ARBA" id="ARBA00083640"/>
    </source>
</evidence>
<dbReference type="HAMAP" id="MF_00688">
    <property type="entry name" value="Leu_Phe_trans"/>
    <property type="match status" value="1"/>
</dbReference>
<dbReference type="AlphaFoldDB" id="A0A7K1KQG4"/>
<evidence type="ECO:0000256" key="12">
    <source>
        <dbReference type="ARBA" id="ARBA00077136"/>
    </source>
</evidence>
<comment type="caution">
    <text evidence="16">The sequence shown here is derived from an EMBL/GenBank/DDBJ whole genome shotgun (WGS) entry which is preliminary data.</text>
</comment>
<dbReference type="Gene3D" id="3.40.630.70">
    <property type="entry name" value="Leucyl/phenylalanyl-tRNA-protein transferase, C-terminal domain"/>
    <property type="match status" value="1"/>
</dbReference>
<dbReference type="RefSeq" id="WP_155934956.1">
    <property type="nucleotide sequence ID" value="NZ_WODC01000008.1"/>
</dbReference>
<dbReference type="PANTHER" id="PTHR30098:SF2">
    <property type="entry name" value="LEUCYL_PHENYLALANYL-TRNA--PROTEIN TRANSFERASE"/>
    <property type="match status" value="1"/>
</dbReference>
<sequence length="230" mass="25810">MTIYRLFEEPIFPDPAEAEPDGLLAVGGDLSPQRLLAAYASGIFPWYGEDSPILWWSTDPRLVLRPERLHLSRSLRRVLDRGVFAFTMDTAFEAVIRACGAVSRPGQHGTWLVPEMVDAYVAMHDLGYAHSVETWCDGKLVGGLYGVSLGSAFFGESMFHAAPDASKAAFAVLARQLARWDFTLIDCQQTTAHMLRFGAEEMLRFRFLALLREAMSNPTRPGRWVLDKLW</sequence>
<dbReference type="GO" id="GO:0030163">
    <property type="term" value="P:protein catabolic process"/>
    <property type="evidence" value="ECO:0007669"/>
    <property type="project" value="UniProtKB-UniRule"/>
</dbReference>
<evidence type="ECO:0000256" key="2">
    <source>
        <dbReference type="ARBA" id="ARBA00022490"/>
    </source>
</evidence>
<comment type="catalytic activity">
    <reaction evidence="5 15">
        <text>L-phenylalanyl-tRNA(Phe) + an N-terminal L-alpha-aminoacyl-[protein] = an N-terminal L-phenylalanyl-L-alpha-aminoacyl-[protein] + tRNA(Phe)</text>
        <dbReference type="Rhea" id="RHEA:43632"/>
        <dbReference type="Rhea" id="RHEA-COMP:9668"/>
        <dbReference type="Rhea" id="RHEA-COMP:9699"/>
        <dbReference type="Rhea" id="RHEA-COMP:10636"/>
        <dbReference type="Rhea" id="RHEA-COMP:10637"/>
        <dbReference type="ChEBI" id="CHEBI:78442"/>
        <dbReference type="ChEBI" id="CHEBI:78531"/>
        <dbReference type="ChEBI" id="CHEBI:78597"/>
        <dbReference type="ChEBI" id="CHEBI:83561"/>
        <dbReference type="EC" id="2.3.2.6"/>
    </reaction>
</comment>
<evidence type="ECO:0000256" key="7">
    <source>
        <dbReference type="ARBA" id="ARBA00051538"/>
    </source>
</evidence>
<proteinExistence type="inferred from homology"/>
<dbReference type="EMBL" id="WODC01000008">
    <property type="protein sequence ID" value="MUM78338.1"/>
    <property type="molecule type" value="Genomic_DNA"/>
</dbReference>
<comment type="similarity">
    <text evidence="9 15">Belongs to the L/F-transferase family.</text>
</comment>
<gene>
    <name evidence="15" type="primary">aat</name>
    <name evidence="16" type="ORF">GKC30_11900</name>
</gene>
<dbReference type="Gene3D" id="3.30.70.3550">
    <property type="entry name" value="Leucyl/phenylalanyl-tRNA-protein transferase, N-terminal domain"/>
    <property type="match status" value="1"/>
</dbReference>
<dbReference type="InterPro" id="IPR004616">
    <property type="entry name" value="Leu/Phe-tRNA_Trfase"/>
</dbReference>
<evidence type="ECO:0000256" key="3">
    <source>
        <dbReference type="ARBA" id="ARBA00022679"/>
    </source>
</evidence>
<evidence type="ECO:0000256" key="11">
    <source>
        <dbReference type="ARBA" id="ARBA00074372"/>
    </source>
</evidence>
<evidence type="ECO:0000256" key="15">
    <source>
        <dbReference type="HAMAP-Rule" id="MF_00688"/>
    </source>
</evidence>
<dbReference type="InterPro" id="IPR016181">
    <property type="entry name" value="Acyl_CoA_acyltransferase"/>
</dbReference>
<evidence type="ECO:0000256" key="8">
    <source>
        <dbReference type="ARBA" id="ARBA00054043"/>
    </source>
</evidence>
<evidence type="ECO:0000256" key="4">
    <source>
        <dbReference type="ARBA" id="ARBA00023315"/>
    </source>
</evidence>
<evidence type="ECO:0000313" key="17">
    <source>
        <dbReference type="Proteomes" id="UP000461162"/>
    </source>
</evidence>
<evidence type="ECO:0000256" key="13">
    <source>
        <dbReference type="ARBA" id="ARBA00077165"/>
    </source>
</evidence>
<evidence type="ECO:0000256" key="9">
    <source>
        <dbReference type="ARBA" id="ARBA00061535"/>
    </source>
</evidence>
<evidence type="ECO:0000256" key="6">
    <source>
        <dbReference type="ARBA" id="ARBA00050652"/>
    </source>
</evidence>
<dbReference type="FunFam" id="3.30.70.3550:FF:000001">
    <property type="entry name" value="Leucyl/phenylalanyl-tRNA--protein transferase"/>
    <property type="match status" value="1"/>
</dbReference>
<evidence type="ECO:0000256" key="1">
    <source>
        <dbReference type="ARBA" id="ARBA00004496"/>
    </source>
</evidence>
<keyword evidence="3 15" id="KW-0808">Transferase</keyword>
<evidence type="ECO:0000256" key="10">
    <source>
        <dbReference type="ARBA" id="ARBA00066767"/>
    </source>
</evidence>
<accession>A0A7K1KQG4</accession>
<evidence type="ECO:0000256" key="5">
    <source>
        <dbReference type="ARBA" id="ARBA00050607"/>
    </source>
</evidence>
<reference evidence="16 17" key="1">
    <citation type="submission" date="2019-11" db="EMBL/GenBank/DDBJ databases">
        <title>Pseudodesulfovibrio alkaliphilus, sp. nov., an alkaliphilic sulfate-reducing bacteria from mud volcano of Taman peninsula, Russia.</title>
        <authorList>
            <person name="Frolova A."/>
            <person name="Merkel A.Y."/>
            <person name="Slobodkin A.I."/>
        </authorList>
    </citation>
    <scope>NUCLEOTIDE SEQUENCE [LARGE SCALE GENOMIC DNA]</scope>
    <source>
        <strain evidence="16 17">F-1</strain>
    </source>
</reference>
<dbReference type="PANTHER" id="PTHR30098">
    <property type="entry name" value="LEUCYL/PHENYLALANYL-TRNA--PROTEIN TRANSFERASE"/>
    <property type="match status" value="1"/>
</dbReference>
<dbReference type="SUPFAM" id="SSF55729">
    <property type="entry name" value="Acyl-CoA N-acyltransferases (Nat)"/>
    <property type="match status" value="1"/>
</dbReference>
<keyword evidence="4 15" id="KW-0012">Acyltransferase</keyword>
<comment type="catalytic activity">
    <reaction evidence="6 15">
        <text>N-terminal L-arginyl-[protein] + L-leucyl-tRNA(Leu) = N-terminal L-leucyl-L-arginyl-[protein] + tRNA(Leu) + H(+)</text>
        <dbReference type="Rhea" id="RHEA:50416"/>
        <dbReference type="Rhea" id="RHEA-COMP:9613"/>
        <dbReference type="Rhea" id="RHEA-COMP:9622"/>
        <dbReference type="Rhea" id="RHEA-COMP:12672"/>
        <dbReference type="Rhea" id="RHEA-COMP:12673"/>
        <dbReference type="ChEBI" id="CHEBI:15378"/>
        <dbReference type="ChEBI" id="CHEBI:64719"/>
        <dbReference type="ChEBI" id="CHEBI:78442"/>
        <dbReference type="ChEBI" id="CHEBI:78494"/>
        <dbReference type="ChEBI" id="CHEBI:133044"/>
        <dbReference type="EC" id="2.3.2.6"/>
    </reaction>
</comment>
<organism evidence="16 17">
    <name type="scientific">Pseudodesulfovibrio alkaliphilus</name>
    <dbReference type="NCBI Taxonomy" id="2661613"/>
    <lineage>
        <taxon>Bacteria</taxon>
        <taxon>Pseudomonadati</taxon>
        <taxon>Thermodesulfobacteriota</taxon>
        <taxon>Desulfovibrionia</taxon>
        <taxon>Desulfovibrionales</taxon>
        <taxon>Desulfovibrionaceae</taxon>
    </lineage>
</organism>
<dbReference type="Pfam" id="PF03588">
    <property type="entry name" value="Leu_Phe_trans"/>
    <property type="match status" value="1"/>
</dbReference>
<dbReference type="InterPro" id="IPR042203">
    <property type="entry name" value="Leu/Phe-tRNA_Trfase_C"/>
</dbReference>